<dbReference type="AlphaFoldDB" id="A0A1T4KD50"/>
<sequence length="348" mass="41591">MEIYFLSLFNFRFRLIYNQSMKLNEINIMNKFNNLNKLFIIQGSGALYIQNMLNRVPNDVDVLLDTYGSDIFEKNKRWNSLINKFDVIKHETKNEFFDSLLINNSYDDKYIFECMLFKNIPNNMIKTINDYKVIDAKYMIGFKICQLFSNLSEENTQQNKISKLRNCLLDLNYILDNISMLTIDEIFQIWKECIFVNIDYELLAYRLSPYNYLENIEFDELCQMLNIDKNTIPNSLYLLQNLKKYQSSSALLNTLQNIYRIKNEFIFMLEWFADKHNIDINTITNYGYYFNIGDSKTNLSALIFIYSKICKSNDYPFEFNSNIVDFLEVKNEITYINLFKIIKSLVQF</sequence>
<gene>
    <name evidence="1" type="ORF">SAMN02745154_00002</name>
</gene>
<dbReference type="EMBL" id="FUXF01000002">
    <property type="protein sequence ID" value="SJZ40297.1"/>
    <property type="molecule type" value="Genomic_DNA"/>
</dbReference>
<evidence type="ECO:0000313" key="1">
    <source>
        <dbReference type="EMBL" id="SJZ40297.1"/>
    </source>
</evidence>
<dbReference type="Proteomes" id="UP000190389">
    <property type="component" value="Unassembled WGS sequence"/>
</dbReference>
<accession>A0A1T4KD50</accession>
<reference evidence="2" key="1">
    <citation type="submission" date="2017-02" db="EMBL/GenBank/DDBJ databases">
        <authorList>
            <person name="Varghese N."/>
            <person name="Submissions S."/>
        </authorList>
    </citation>
    <scope>NUCLEOTIDE SEQUENCE [LARGE SCALE GENOMIC DNA]</scope>
    <source>
        <strain evidence="2">ATCC 27862</strain>
    </source>
</reference>
<evidence type="ECO:0000313" key="2">
    <source>
        <dbReference type="Proteomes" id="UP000190389"/>
    </source>
</evidence>
<name>A0A1T4KD50_9BACT</name>
<proteinExistence type="predicted"/>
<protein>
    <submittedName>
        <fullName evidence="1">Uncharacterized protein</fullName>
    </submittedName>
</protein>
<organism evidence="1 2">
    <name type="scientific">Mycoplasmopsis verecunda</name>
    <dbReference type="NCBI Taxonomy" id="171291"/>
    <lineage>
        <taxon>Bacteria</taxon>
        <taxon>Bacillati</taxon>
        <taxon>Mycoplasmatota</taxon>
        <taxon>Mycoplasmoidales</taxon>
        <taxon>Metamycoplasmataceae</taxon>
        <taxon>Mycoplasmopsis</taxon>
    </lineage>
</organism>
<keyword evidence="2" id="KW-1185">Reference proteome</keyword>